<accession>A0A545U786</accession>
<keyword evidence="2" id="KW-1133">Transmembrane helix</keyword>
<dbReference type="OrthoDB" id="5625885at2"/>
<evidence type="ECO:0000313" key="3">
    <source>
        <dbReference type="EMBL" id="TQV85332.1"/>
    </source>
</evidence>
<feature type="compositionally biased region" description="Polar residues" evidence="1">
    <location>
        <begin position="23"/>
        <end position="35"/>
    </location>
</feature>
<proteinExistence type="predicted"/>
<sequence length="103" mass="11067">MSQPESTEKNPDDSVVASDKDPLNTSQEPLQPNSDKTSKPPGVLGVFQSVIAAMFGVQSEEKRQQDFESGHAGNYIFVGVVMVVIFVFTLIAVVNAILENAGQ</sequence>
<keyword evidence="4" id="KW-1185">Reference proteome</keyword>
<dbReference type="AlphaFoldDB" id="A0A545U786"/>
<protein>
    <submittedName>
        <fullName evidence="3">DUF2970 domain-containing protein</fullName>
    </submittedName>
</protein>
<evidence type="ECO:0000256" key="2">
    <source>
        <dbReference type="SAM" id="Phobius"/>
    </source>
</evidence>
<organism evidence="3 4">
    <name type="scientific">Aliikangiella coralliicola</name>
    <dbReference type="NCBI Taxonomy" id="2592383"/>
    <lineage>
        <taxon>Bacteria</taxon>
        <taxon>Pseudomonadati</taxon>
        <taxon>Pseudomonadota</taxon>
        <taxon>Gammaproteobacteria</taxon>
        <taxon>Oceanospirillales</taxon>
        <taxon>Pleioneaceae</taxon>
        <taxon>Aliikangiella</taxon>
    </lineage>
</organism>
<dbReference type="InterPro" id="IPR021344">
    <property type="entry name" value="DUF2970"/>
</dbReference>
<feature type="transmembrane region" description="Helical" evidence="2">
    <location>
        <begin position="75"/>
        <end position="98"/>
    </location>
</feature>
<gene>
    <name evidence="3" type="ORF">FLL46_19390</name>
</gene>
<dbReference type="Pfam" id="PF11174">
    <property type="entry name" value="DUF2970"/>
    <property type="match status" value="1"/>
</dbReference>
<dbReference type="RefSeq" id="WP_142933009.1">
    <property type="nucleotide sequence ID" value="NZ_ML660168.1"/>
</dbReference>
<evidence type="ECO:0000256" key="1">
    <source>
        <dbReference type="SAM" id="MobiDB-lite"/>
    </source>
</evidence>
<name>A0A545U786_9GAMM</name>
<comment type="caution">
    <text evidence="3">The sequence shown here is derived from an EMBL/GenBank/DDBJ whole genome shotgun (WGS) entry which is preliminary data.</text>
</comment>
<keyword evidence="2" id="KW-0812">Transmembrane</keyword>
<keyword evidence="2" id="KW-0472">Membrane</keyword>
<dbReference type="EMBL" id="VIKS01000012">
    <property type="protein sequence ID" value="TQV85332.1"/>
    <property type="molecule type" value="Genomic_DNA"/>
</dbReference>
<feature type="region of interest" description="Disordered" evidence="1">
    <location>
        <begin position="1"/>
        <end position="42"/>
    </location>
</feature>
<dbReference type="Proteomes" id="UP000315439">
    <property type="component" value="Unassembled WGS sequence"/>
</dbReference>
<feature type="compositionally biased region" description="Basic and acidic residues" evidence="1">
    <location>
        <begin position="1"/>
        <end position="22"/>
    </location>
</feature>
<reference evidence="3 4" key="1">
    <citation type="submission" date="2019-07" db="EMBL/GenBank/DDBJ databases">
        <title>Draft genome for Aliikangiella sp. M105.</title>
        <authorList>
            <person name="Wang G."/>
        </authorList>
    </citation>
    <scope>NUCLEOTIDE SEQUENCE [LARGE SCALE GENOMIC DNA]</scope>
    <source>
        <strain evidence="3 4">M105</strain>
    </source>
</reference>
<evidence type="ECO:0000313" key="4">
    <source>
        <dbReference type="Proteomes" id="UP000315439"/>
    </source>
</evidence>